<name>A0A6L6UBJ4_9FLAO</name>
<feature type="transmembrane region" description="Helical" evidence="1">
    <location>
        <begin position="42"/>
        <end position="65"/>
    </location>
</feature>
<protein>
    <recommendedName>
        <fullName evidence="4">Type II secretion system protein GspG C-terminal domain-containing protein</fullName>
    </recommendedName>
</protein>
<evidence type="ECO:0000256" key="1">
    <source>
        <dbReference type="SAM" id="Phobius"/>
    </source>
</evidence>
<dbReference type="RefSeq" id="WP_157363020.1">
    <property type="nucleotide sequence ID" value="NZ_WOWS01000002.1"/>
</dbReference>
<accession>A0A6L6UBJ4</accession>
<reference evidence="2 3" key="1">
    <citation type="submission" date="2019-12" db="EMBL/GenBank/DDBJ databases">
        <authorList>
            <person name="Li J."/>
        </authorList>
    </citation>
    <scope>NUCLEOTIDE SEQUENCE [LARGE SCALE GENOMIC DNA]</scope>
    <source>
        <strain evidence="2 3">HL2-2</strain>
    </source>
</reference>
<evidence type="ECO:0008006" key="4">
    <source>
        <dbReference type="Google" id="ProtNLM"/>
    </source>
</evidence>
<evidence type="ECO:0000313" key="2">
    <source>
        <dbReference type="EMBL" id="MUU78124.1"/>
    </source>
</evidence>
<proteinExistence type="predicted"/>
<dbReference type="EMBL" id="WOWS01000002">
    <property type="protein sequence ID" value="MUU78124.1"/>
    <property type="molecule type" value="Genomic_DNA"/>
</dbReference>
<dbReference type="AlphaFoldDB" id="A0A6L6UBJ4"/>
<sequence>MFDVLAELLYCREDYKYRKRLKARRKFEDENNLPRKIIIHPVWRLIFIVVLVIVMVRLIVGFIFVSDNGLKQTSKQILVINEILEKEKQAIGSYPQELKTIIRNNPLRKHITKDYWGNEFFYQQLDNGQSYILISNGKDGILKTEDDIK</sequence>
<dbReference type="InterPro" id="IPR045584">
    <property type="entry name" value="Pilin-like"/>
</dbReference>
<dbReference type="Gene3D" id="3.30.700.10">
    <property type="entry name" value="Glycoprotein, Type 4 Pilin"/>
    <property type="match status" value="1"/>
</dbReference>
<keyword evidence="3" id="KW-1185">Reference proteome</keyword>
<keyword evidence="1" id="KW-0472">Membrane</keyword>
<dbReference type="Proteomes" id="UP000478208">
    <property type="component" value="Unassembled WGS sequence"/>
</dbReference>
<dbReference type="SUPFAM" id="SSF54523">
    <property type="entry name" value="Pili subunits"/>
    <property type="match status" value="1"/>
</dbReference>
<keyword evidence="1" id="KW-1133">Transmembrane helix</keyword>
<gene>
    <name evidence="2" type="ORF">GN138_06680</name>
</gene>
<evidence type="ECO:0000313" key="3">
    <source>
        <dbReference type="Proteomes" id="UP000478208"/>
    </source>
</evidence>
<comment type="caution">
    <text evidence="2">The sequence shown here is derived from an EMBL/GenBank/DDBJ whole genome shotgun (WGS) entry which is preliminary data.</text>
</comment>
<keyword evidence="1" id="KW-0812">Transmembrane</keyword>
<organism evidence="2 3">
    <name type="scientific">Winogradskyella endarachnes</name>
    <dbReference type="NCBI Taxonomy" id="2681965"/>
    <lineage>
        <taxon>Bacteria</taxon>
        <taxon>Pseudomonadati</taxon>
        <taxon>Bacteroidota</taxon>
        <taxon>Flavobacteriia</taxon>
        <taxon>Flavobacteriales</taxon>
        <taxon>Flavobacteriaceae</taxon>
        <taxon>Winogradskyella</taxon>
    </lineage>
</organism>